<feature type="region of interest" description="Disordered" evidence="1">
    <location>
        <begin position="167"/>
        <end position="191"/>
    </location>
</feature>
<evidence type="ECO:0000256" key="1">
    <source>
        <dbReference type="SAM" id="MobiDB-lite"/>
    </source>
</evidence>
<dbReference type="AlphaFoldDB" id="A0A5C3M128"/>
<dbReference type="Proteomes" id="UP000308652">
    <property type="component" value="Unassembled WGS sequence"/>
</dbReference>
<evidence type="ECO:0000313" key="2">
    <source>
        <dbReference type="EMBL" id="TFK38890.1"/>
    </source>
</evidence>
<dbReference type="Gene3D" id="4.10.60.10">
    <property type="entry name" value="Zinc finger, CCHC-type"/>
    <property type="match status" value="1"/>
</dbReference>
<gene>
    <name evidence="2" type="ORF">BDQ12DRAFT_585115</name>
</gene>
<name>A0A5C3M128_9AGAR</name>
<sequence>FKGRSCTVLVMRVPITFSPQDESHVTEVLEANNIPRTHWIKSRWAKAPACHSGTQNTAHLMIHLSDINTANEIILHDMTIFNLHHPAVKNKKEPIKCAKCQGRDHITAKCISKEDVCRICGMQHHMSECPNTATGPKRCVSCDISDHSSQDHDCPTFLRKCKEYSKQHPENSLPSYPAVEPWTWSPQPPTE</sequence>
<reference evidence="2 3" key="1">
    <citation type="journal article" date="2019" name="Nat. Ecol. Evol.">
        <title>Megaphylogeny resolves global patterns of mushroom evolution.</title>
        <authorList>
            <person name="Varga T."/>
            <person name="Krizsan K."/>
            <person name="Foldi C."/>
            <person name="Dima B."/>
            <person name="Sanchez-Garcia M."/>
            <person name="Sanchez-Ramirez S."/>
            <person name="Szollosi G.J."/>
            <person name="Szarkandi J.G."/>
            <person name="Papp V."/>
            <person name="Albert L."/>
            <person name="Andreopoulos W."/>
            <person name="Angelini C."/>
            <person name="Antonin V."/>
            <person name="Barry K.W."/>
            <person name="Bougher N.L."/>
            <person name="Buchanan P."/>
            <person name="Buyck B."/>
            <person name="Bense V."/>
            <person name="Catcheside P."/>
            <person name="Chovatia M."/>
            <person name="Cooper J."/>
            <person name="Damon W."/>
            <person name="Desjardin D."/>
            <person name="Finy P."/>
            <person name="Geml J."/>
            <person name="Haridas S."/>
            <person name="Hughes K."/>
            <person name="Justo A."/>
            <person name="Karasinski D."/>
            <person name="Kautmanova I."/>
            <person name="Kiss B."/>
            <person name="Kocsube S."/>
            <person name="Kotiranta H."/>
            <person name="LaButti K.M."/>
            <person name="Lechner B.E."/>
            <person name="Liimatainen K."/>
            <person name="Lipzen A."/>
            <person name="Lukacs Z."/>
            <person name="Mihaltcheva S."/>
            <person name="Morgado L.N."/>
            <person name="Niskanen T."/>
            <person name="Noordeloos M.E."/>
            <person name="Ohm R.A."/>
            <person name="Ortiz-Santana B."/>
            <person name="Ovrebo C."/>
            <person name="Racz N."/>
            <person name="Riley R."/>
            <person name="Savchenko A."/>
            <person name="Shiryaev A."/>
            <person name="Soop K."/>
            <person name="Spirin V."/>
            <person name="Szebenyi C."/>
            <person name="Tomsovsky M."/>
            <person name="Tulloss R.E."/>
            <person name="Uehling J."/>
            <person name="Grigoriev I.V."/>
            <person name="Vagvolgyi C."/>
            <person name="Papp T."/>
            <person name="Martin F.M."/>
            <person name="Miettinen O."/>
            <person name="Hibbett D.S."/>
            <person name="Nagy L.G."/>
        </authorList>
    </citation>
    <scope>NUCLEOTIDE SEQUENCE [LARGE SCALE GENOMIC DNA]</scope>
    <source>
        <strain evidence="2 3">CBS 166.37</strain>
    </source>
</reference>
<dbReference type="EMBL" id="ML213601">
    <property type="protein sequence ID" value="TFK38890.1"/>
    <property type="molecule type" value="Genomic_DNA"/>
</dbReference>
<keyword evidence="3" id="KW-1185">Reference proteome</keyword>
<feature type="non-terminal residue" evidence="2">
    <location>
        <position position="191"/>
    </location>
</feature>
<proteinExistence type="predicted"/>
<protein>
    <submittedName>
        <fullName evidence="2">Uncharacterized protein</fullName>
    </submittedName>
</protein>
<dbReference type="STRING" id="68775.A0A5C3M128"/>
<evidence type="ECO:0000313" key="3">
    <source>
        <dbReference type="Proteomes" id="UP000308652"/>
    </source>
</evidence>
<accession>A0A5C3M128</accession>
<organism evidence="2 3">
    <name type="scientific">Crucibulum laeve</name>
    <dbReference type="NCBI Taxonomy" id="68775"/>
    <lineage>
        <taxon>Eukaryota</taxon>
        <taxon>Fungi</taxon>
        <taxon>Dikarya</taxon>
        <taxon>Basidiomycota</taxon>
        <taxon>Agaricomycotina</taxon>
        <taxon>Agaricomycetes</taxon>
        <taxon>Agaricomycetidae</taxon>
        <taxon>Agaricales</taxon>
        <taxon>Agaricineae</taxon>
        <taxon>Nidulariaceae</taxon>
        <taxon>Crucibulum</taxon>
    </lineage>
</organism>
<feature type="non-terminal residue" evidence="2">
    <location>
        <position position="1"/>
    </location>
</feature>
<dbReference type="OrthoDB" id="4230923at2759"/>